<accession>A0ABV9KU08</accession>
<dbReference type="EMBL" id="JBHSGN010000062">
    <property type="protein sequence ID" value="MFC4673692.1"/>
    <property type="molecule type" value="Genomic_DNA"/>
</dbReference>
<dbReference type="Proteomes" id="UP001596023">
    <property type="component" value="Unassembled WGS sequence"/>
</dbReference>
<proteinExistence type="predicted"/>
<dbReference type="GO" id="GO:0016787">
    <property type="term" value="F:hydrolase activity"/>
    <property type="evidence" value="ECO:0007669"/>
    <property type="project" value="UniProtKB-KW"/>
</dbReference>
<protein>
    <submittedName>
        <fullName evidence="1">Alpha/beta hydrolase</fullName>
    </submittedName>
</protein>
<dbReference type="RefSeq" id="WP_379995217.1">
    <property type="nucleotide sequence ID" value="NZ_JBHSGN010000062.1"/>
</dbReference>
<reference evidence="2" key="1">
    <citation type="journal article" date="2019" name="Int. J. Syst. Evol. Microbiol.">
        <title>The Global Catalogue of Microorganisms (GCM) 10K type strain sequencing project: providing services to taxonomists for standard genome sequencing and annotation.</title>
        <authorList>
            <consortium name="The Broad Institute Genomics Platform"/>
            <consortium name="The Broad Institute Genome Sequencing Center for Infectious Disease"/>
            <person name="Wu L."/>
            <person name="Ma J."/>
        </authorList>
    </citation>
    <scope>NUCLEOTIDE SEQUENCE [LARGE SCALE GENOMIC DNA]</scope>
    <source>
        <strain evidence="2">CCUG 66188</strain>
    </source>
</reference>
<keyword evidence="2" id="KW-1185">Reference proteome</keyword>
<dbReference type="SUPFAM" id="SSF53474">
    <property type="entry name" value="alpha/beta-Hydrolases"/>
    <property type="match status" value="1"/>
</dbReference>
<comment type="caution">
    <text evidence="1">The sequence shown here is derived from an EMBL/GenBank/DDBJ whole genome shotgun (WGS) entry which is preliminary data.</text>
</comment>
<evidence type="ECO:0000313" key="1">
    <source>
        <dbReference type="EMBL" id="MFC4673692.1"/>
    </source>
</evidence>
<dbReference type="InterPro" id="IPR029058">
    <property type="entry name" value="AB_hydrolase_fold"/>
</dbReference>
<sequence>MTQDKNTGKGISNLLKRMWQGIVGTKKNDVTVYFISGMCYNCSVFNNLKLPRGFRKKYIEWHIPRPDESLDEYAHVMAGKIDTSRPYVLVGYSFGAVIMQEMGRFLEPVKSIIISSFKSEDEIPTLFRAVKRTNLAERVPMRVYSSTEFITNAFNRFVYNMPASELSEVMTYTDPAYIKWAVKQITEWIPGGNHKHLYHIHGTLDQIFPYEHIRNAFPVEDGDHLMVIKKADVVSSVLSGILLMKEEDE</sequence>
<evidence type="ECO:0000313" key="2">
    <source>
        <dbReference type="Proteomes" id="UP001596023"/>
    </source>
</evidence>
<organism evidence="1 2">
    <name type="scientific">Dysgonomonas termitidis</name>
    <dbReference type="NCBI Taxonomy" id="1516126"/>
    <lineage>
        <taxon>Bacteria</taxon>
        <taxon>Pseudomonadati</taxon>
        <taxon>Bacteroidota</taxon>
        <taxon>Bacteroidia</taxon>
        <taxon>Bacteroidales</taxon>
        <taxon>Dysgonomonadaceae</taxon>
        <taxon>Dysgonomonas</taxon>
    </lineage>
</organism>
<gene>
    <name evidence="1" type="ORF">ACFO6W_08305</name>
</gene>
<dbReference type="Gene3D" id="3.40.50.1820">
    <property type="entry name" value="alpha/beta hydrolase"/>
    <property type="match status" value="1"/>
</dbReference>
<keyword evidence="1" id="KW-0378">Hydrolase</keyword>
<name>A0ABV9KU08_9BACT</name>